<proteinExistence type="inferred from homology"/>
<sequence length="140" mass="15305">MAIHIAHADDGLAETHEINVTPFIDVMLVLLVIFMVTVPLSTVDVPVNLPVSNAQQKQPESKPVYVTLQSDFAVSIGDRKVDRQKIGDALLAETKGNRETQIFLRADKAVDYEHLMGLLNALRDTGYYKVSLVAVSSGAD</sequence>
<keyword evidence="8" id="KW-0997">Cell inner membrane</keyword>
<evidence type="ECO:0000313" key="16">
    <source>
        <dbReference type="Proteomes" id="UP001203512"/>
    </source>
</evidence>
<dbReference type="PANTHER" id="PTHR30558:SF9">
    <property type="entry name" value="BIOPOLYMER TRANSPORT PROTEIN EXBD"/>
    <property type="match status" value="1"/>
</dbReference>
<comment type="function">
    <text evidence="1">Involved in the TonB-dependent energy-dependent transport of various receptor-bound substrates.</text>
</comment>
<evidence type="ECO:0000256" key="2">
    <source>
        <dbReference type="ARBA" id="ARBA00004249"/>
    </source>
</evidence>
<dbReference type="Proteomes" id="UP001203512">
    <property type="component" value="Unassembled WGS sequence"/>
</dbReference>
<dbReference type="InterPro" id="IPR014170">
    <property type="entry name" value="TonB_ExbD_1"/>
</dbReference>
<keyword evidence="7" id="KW-1003">Cell membrane</keyword>
<evidence type="ECO:0000256" key="7">
    <source>
        <dbReference type="ARBA" id="ARBA00022475"/>
    </source>
</evidence>
<dbReference type="NCBIfam" id="TIGR02803">
    <property type="entry name" value="ExbD_1"/>
    <property type="match status" value="1"/>
</dbReference>
<keyword evidence="11 14" id="KW-1133">Transmembrane helix</keyword>
<reference evidence="15 16" key="1">
    <citation type="submission" date="2022-04" db="EMBL/GenBank/DDBJ databases">
        <authorList>
            <person name="Huq M.A."/>
        </authorList>
    </citation>
    <scope>NUCLEOTIDE SEQUENCE [LARGE SCALE GENOMIC DNA]</scope>
    <source>
        <strain evidence="15 16">MAH-33</strain>
    </source>
</reference>
<keyword evidence="6 13" id="KW-0813">Transport</keyword>
<organism evidence="15 16">
    <name type="scientific">Sphingobium agri</name>
    <dbReference type="NCBI Taxonomy" id="2933566"/>
    <lineage>
        <taxon>Bacteria</taxon>
        <taxon>Pseudomonadati</taxon>
        <taxon>Pseudomonadota</taxon>
        <taxon>Alphaproteobacteria</taxon>
        <taxon>Sphingomonadales</taxon>
        <taxon>Sphingomonadaceae</taxon>
        <taxon>Sphingobium</taxon>
    </lineage>
</organism>
<keyword evidence="16" id="KW-1185">Reference proteome</keyword>
<evidence type="ECO:0000256" key="12">
    <source>
        <dbReference type="ARBA" id="ARBA00023136"/>
    </source>
</evidence>
<evidence type="ECO:0000256" key="9">
    <source>
        <dbReference type="ARBA" id="ARBA00022692"/>
    </source>
</evidence>
<dbReference type="InterPro" id="IPR003400">
    <property type="entry name" value="ExbD"/>
</dbReference>
<evidence type="ECO:0000256" key="14">
    <source>
        <dbReference type="SAM" id="Phobius"/>
    </source>
</evidence>
<evidence type="ECO:0000256" key="6">
    <source>
        <dbReference type="ARBA" id="ARBA00022448"/>
    </source>
</evidence>
<evidence type="ECO:0000256" key="5">
    <source>
        <dbReference type="ARBA" id="ARBA00022090"/>
    </source>
</evidence>
<evidence type="ECO:0000256" key="4">
    <source>
        <dbReference type="ARBA" id="ARBA00011471"/>
    </source>
</evidence>
<gene>
    <name evidence="15" type="primary">exbD</name>
    <name evidence="15" type="ORF">MU848_13350</name>
</gene>
<accession>A0ABT0DZL9</accession>
<dbReference type="PANTHER" id="PTHR30558">
    <property type="entry name" value="EXBD MEMBRANE COMPONENT OF PMF-DRIVEN MACROMOLECULE IMPORT SYSTEM"/>
    <property type="match status" value="1"/>
</dbReference>
<evidence type="ECO:0000256" key="1">
    <source>
        <dbReference type="ARBA" id="ARBA00003540"/>
    </source>
</evidence>
<name>A0ABT0DZL9_9SPHN</name>
<keyword evidence="9 13" id="KW-0812">Transmembrane</keyword>
<feature type="transmembrane region" description="Helical" evidence="14">
    <location>
        <begin position="20"/>
        <end position="40"/>
    </location>
</feature>
<dbReference type="Pfam" id="PF02472">
    <property type="entry name" value="ExbD"/>
    <property type="match status" value="1"/>
</dbReference>
<protein>
    <recommendedName>
        <fullName evidence="5">Biopolymer transport protein ExbD</fullName>
    </recommendedName>
</protein>
<comment type="subunit">
    <text evidence="4">The accessory proteins ExbB and ExbD seem to form a complex with TonB.</text>
</comment>
<keyword evidence="10 13" id="KW-0653">Protein transport</keyword>
<dbReference type="RefSeq" id="WP_201516225.1">
    <property type="nucleotide sequence ID" value="NZ_JALKHS010000010.1"/>
</dbReference>
<comment type="subcellular location">
    <subcellularLocation>
        <location evidence="2">Cell inner membrane</location>
        <topology evidence="2">Single-pass type II membrane protein</topology>
    </subcellularLocation>
    <subcellularLocation>
        <location evidence="13">Cell membrane</location>
        <topology evidence="13">Single-pass type II membrane protein</topology>
    </subcellularLocation>
</comment>
<dbReference type="EMBL" id="JALKHS010000010">
    <property type="protein sequence ID" value="MCK0532571.1"/>
    <property type="molecule type" value="Genomic_DNA"/>
</dbReference>
<evidence type="ECO:0000256" key="10">
    <source>
        <dbReference type="ARBA" id="ARBA00022927"/>
    </source>
</evidence>
<evidence type="ECO:0000256" key="13">
    <source>
        <dbReference type="RuleBase" id="RU003879"/>
    </source>
</evidence>
<dbReference type="Gene3D" id="3.30.420.270">
    <property type="match status" value="1"/>
</dbReference>
<comment type="caution">
    <text evidence="15">The sequence shown here is derived from an EMBL/GenBank/DDBJ whole genome shotgun (WGS) entry which is preliminary data.</text>
</comment>
<comment type="similarity">
    <text evidence="3 13">Belongs to the ExbD/TolR family.</text>
</comment>
<evidence type="ECO:0000256" key="3">
    <source>
        <dbReference type="ARBA" id="ARBA00005811"/>
    </source>
</evidence>
<evidence type="ECO:0000256" key="11">
    <source>
        <dbReference type="ARBA" id="ARBA00022989"/>
    </source>
</evidence>
<evidence type="ECO:0000256" key="8">
    <source>
        <dbReference type="ARBA" id="ARBA00022519"/>
    </source>
</evidence>
<evidence type="ECO:0000313" key="15">
    <source>
        <dbReference type="EMBL" id="MCK0532571.1"/>
    </source>
</evidence>
<keyword evidence="12 14" id="KW-0472">Membrane</keyword>